<reference evidence="3" key="1">
    <citation type="submission" date="2018-04" db="EMBL/GenBank/DDBJ databases">
        <authorList>
            <person name="Cornet L."/>
        </authorList>
    </citation>
    <scope>NUCLEOTIDE SEQUENCE [LARGE SCALE GENOMIC DNA]</scope>
</reference>
<proteinExistence type="predicted"/>
<dbReference type="Proteomes" id="UP000249794">
    <property type="component" value="Unassembled WGS sequence"/>
</dbReference>
<evidence type="ECO:0000256" key="1">
    <source>
        <dbReference type="SAM" id="Phobius"/>
    </source>
</evidence>
<keyword evidence="1" id="KW-1133">Transmembrane helix</keyword>
<gene>
    <name evidence="2" type="ORF">DCF15_18835</name>
</gene>
<comment type="caution">
    <text evidence="2">The sequence shown here is derived from an EMBL/GenBank/DDBJ whole genome shotgun (WGS) entry which is preliminary data.</text>
</comment>
<keyword evidence="1" id="KW-0472">Membrane</keyword>
<feature type="transmembrane region" description="Helical" evidence="1">
    <location>
        <begin position="103"/>
        <end position="121"/>
    </location>
</feature>
<reference evidence="2 3" key="2">
    <citation type="submission" date="2018-06" db="EMBL/GenBank/DDBJ databases">
        <title>Metagenomic assembly of (sub)arctic Cyanobacteria and their associated microbiome from non-axenic cultures.</title>
        <authorList>
            <person name="Baurain D."/>
        </authorList>
    </citation>
    <scope>NUCLEOTIDE SEQUENCE [LARGE SCALE GENOMIC DNA]</scope>
    <source>
        <strain evidence="2">ULC027bin1</strain>
    </source>
</reference>
<evidence type="ECO:0000313" key="2">
    <source>
        <dbReference type="EMBL" id="PZO47626.1"/>
    </source>
</evidence>
<sequence length="269" mass="29873">MERENDYSHILEKVLNDVEDLEKGVLFTCIKTMIPTNADEIIQHFLISPSGSYSDDLQVLTQASFFQPILKRIDPIANVRNIFPISGMIEASINFSRSLTPKSSAGVIVIVALLLIGTYFVRFNPFGKSLSEEKIDRASKASESTAPYTKEPLNLCLIIPCNRIIGSLRGTISEINLLPEEAAGLVNSSIYFLGTTDDYSSRIELNNNWEELPEGDDLFVQLHVPNGGDLIKLDLKRSLSRAVSNQEGITIQKKGLLKDLNGLQNFNRA</sequence>
<accession>A0A2W4WRQ6</accession>
<organism evidence="2 3">
    <name type="scientific">Phormidesmis priestleyi</name>
    <dbReference type="NCBI Taxonomy" id="268141"/>
    <lineage>
        <taxon>Bacteria</taxon>
        <taxon>Bacillati</taxon>
        <taxon>Cyanobacteriota</taxon>
        <taxon>Cyanophyceae</taxon>
        <taxon>Leptolyngbyales</taxon>
        <taxon>Leptolyngbyaceae</taxon>
        <taxon>Phormidesmis</taxon>
    </lineage>
</organism>
<dbReference type="EMBL" id="QBMP01000267">
    <property type="protein sequence ID" value="PZO47626.1"/>
    <property type="molecule type" value="Genomic_DNA"/>
</dbReference>
<dbReference type="AlphaFoldDB" id="A0A2W4WRQ6"/>
<evidence type="ECO:0000313" key="3">
    <source>
        <dbReference type="Proteomes" id="UP000249794"/>
    </source>
</evidence>
<protein>
    <submittedName>
        <fullName evidence="2">Uncharacterized protein</fullName>
    </submittedName>
</protein>
<name>A0A2W4WRQ6_9CYAN</name>
<keyword evidence="1" id="KW-0812">Transmembrane</keyword>